<dbReference type="EMBL" id="CH473999">
    <property type="protein sequence ID" value="EDL78043.1"/>
    <property type="molecule type" value="Genomic_DNA"/>
</dbReference>
<name>A6JS65_RAT</name>
<evidence type="ECO:0000313" key="3">
    <source>
        <dbReference type="Proteomes" id="UP000234681"/>
    </source>
</evidence>
<accession>A6JS65</accession>
<proteinExistence type="predicted"/>
<keyword evidence="1" id="KW-0472">Membrane</keyword>
<organism evidence="2 3">
    <name type="scientific">Rattus norvegicus</name>
    <name type="common">Rat</name>
    <dbReference type="NCBI Taxonomy" id="10116"/>
    <lineage>
        <taxon>Eukaryota</taxon>
        <taxon>Metazoa</taxon>
        <taxon>Chordata</taxon>
        <taxon>Craniata</taxon>
        <taxon>Vertebrata</taxon>
        <taxon>Euteleostomi</taxon>
        <taxon>Mammalia</taxon>
        <taxon>Eutheria</taxon>
        <taxon>Euarchontoglires</taxon>
        <taxon>Glires</taxon>
        <taxon>Rodentia</taxon>
        <taxon>Myomorpha</taxon>
        <taxon>Muroidea</taxon>
        <taxon>Muridae</taxon>
        <taxon>Murinae</taxon>
        <taxon>Rattus</taxon>
    </lineage>
</organism>
<keyword evidence="1" id="KW-0812">Transmembrane</keyword>
<keyword evidence="1" id="KW-1133">Transmembrane helix</keyword>
<evidence type="ECO:0000313" key="2">
    <source>
        <dbReference type="EMBL" id="EDL78043.1"/>
    </source>
</evidence>
<evidence type="ECO:0000256" key="1">
    <source>
        <dbReference type="SAM" id="Phobius"/>
    </source>
</evidence>
<reference evidence="2 3" key="1">
    <citation type="submission" date="2005-09" db="EMBL/GenBank/DDBJ databases">
        <authorList>
            <person name="Mural R.J."/>
            <person name="Li P.W."/>
            <person name="Adams M.D."/>
            <person name="Amanatides P.G."/>
            <person name="Baden-Tillson H."/>
            <person name="Barnstead M."/>
            <person name="Chin S.H."/>
            <person name="Dew I."/>
            <person name="Evans C.A."/>
            <person name="Ferriera S."/>
            <person name="Flanigan M."/>
            <person name="Fosler C."/>
            <person name="Glodek A."/>
            <person name="Gu Z."/>
            <person name="Holt R.A."/>
            <person name="Jennings D."/>
            <person name="Kraft C.L."/>
            <person name="Lu F."/>
            <person name="Nguyen T."/>
            <person name="Nusskern D.R."/>
            <person name="Pfannkoch C.M."/>
            <person name="Sitter C."/>
            <person name="Sutton G.G."/>
            <person name="Venter J.C."/>
            <person name="Wang Z."/>
            <person name="Woodage T."/>
            <person name="Zheng X.H."/>
            <person name="Zhong F."/>
        </authorList>
    </citation>
    <scope>NUCLEOTIDE SEQUENCE [LARGE SCALE GENOMIC DNA]</scope>
    <source>
        <strain>BN</strain>
        <strain evidence="3">Sprague-Dawley</strain>
    </source>
</reference>
<dbReference type="AlphaFoldDB" id="A6JS65"/>
<feature type="transmembrane region" description="Helical" evidence="1">
    <location>
        <begin position="37"/>
        <end position="54"/>
    </location>
</feature>
<protein>
    <submittedName>
        <fullName evidence="2">RCG36567, isoform CRA_b</fullName>
    </submittedName>
</protein>
<sequence>MFWEKMLVAVLGRLYDRCAPASTLRMFVSDRTLSSATLLKSVLSTFLLMIYLSLSQGNMTRAAWVSHELKCDGSCSAPVHRHVYPWLSSLCSHVCLDVRLIST</sequence>
<gene>
    <name evidence="2" type="ORF">rCG_36567</name>
</gene>
<dbReference type="Proteomes" id="UP000234681">
    <property type="component" value="Chromosome 11"/>
</dbReference>